<evidence type="ECO:0000256" key="3">
    <source>
        <dbReference type="ARBA" id="ARBA00001946"/>
    </source>
</evidence>
<dbReference type="Pfam" id="PF21315">
    <property type="entry name" value="FAN1_HTH"/>
    <property type="match status" value="1"/>
</dbReference>
<keyword evidence="9" id="KW-0460">Magnesium</keyword>
<gene>
    <name evidence="12" type="ORF">C7446_0488</name>
</gene>
<dbReference type="GO" id="GO:0046872">
    <property type="term" value="F:metal ion binding"/>
    <property type="evidence" value="ECO:0007669"/>
    <property type="project" value="UniProtKB-KW"/>
</dbReference>
<keyword evidence="13" id="KW-1185">Reference proteome</keyword>
<dbReference type="Proteomes" id="UP000281975">
    <property type="component" value="Unassembled WGS sequence"/>
</dbReference>
<dbReference type="Gene3D" id="3.40.1350.10">
    <property type="match status" value="1"/>
</dbReference>
<dbReference type="InterPro" id="IPR011856">
    <property type="entry name" value="tRNA_endonuc-like_dom_sf"/>
</dbReference>
<evidence type="ECO:0000256" key="4">
    <source>
        <dbReference type="ARBA" id="ARBA00005533"/>
    </source>
</evidence>
<name>A0A420X1I9_9GAMM</name>
<keyword evidence="7" id="KW-0479">Metal-binding</keyword>
<evidence type="ECO:0000256" key="10">
    <source>
        <dbReference type="ARBA" id="ARBA00023211"/>
    </source>
</evidence>
<comment type="caution">
    <text evidence="12">The sequence shown here is derived from an EMBL/GenBank/DDBJ whole genome shotgun (WGS) entry which is preliminary data.</text>
</comment>
<evidence type="ECO:0000256" key="5">
    <source>
        <dbReference type="ARBA" id="ARBA00012029"/>
    </source>
</evidence>
<sequence length="561" mass="64652">MESHALPARGVSGFVIADALNDPFYYLVNFESVLDWVRTHHHDLLSADETAFVHDFVQLPRVSRALLVRMVMRKGELFRRSKLVYDEIGPIDPACAPLIEHGWVEREPAIELSTLFELATRAELSRAFRPWLERPGGRKAALLAQLAEQFSEARPFGEWLPASGDALYRLTVMPLCERLRLMFFGNLRQSWSEFILADLGIFRFETVELSEASRAFHSREAVDRYLELHRCRERLEGDESPAAIAADVPAVAEDSVWLRARRDRLLYRLARESERGGDYATAVTLYADSHHPDARLRRIRVLERLAQYEQALQLAGEAEAAPESDSEAQQLMRIMPRLRRRLGLAKRPPADTGPVDTFELTLPRPLHGSVERAVRDQLQQFDAPVHYVENSLINSLFGLLCWEAIFAPVPGAFFHPFHTGPADLHQPDFRQRRAALFERCFQWLESGEWGEVIRRNRVAKQGLQSPFVHWGALDETLLERALAHLPPQHLRRWFERLLQDIRANRAGFPDLIRFTPEPPGYEMIEVKGPGDRLQDNQRRWIEFCRQHAMPVRVCHVRWAKA</sequence>
<dbReference type="EMBL" id="RBIN01000001">
    <property type="protein sequence ID" value="RKR07672.1"/>
    <property type="molecule type" value="Genomic_DNA"/>
</dbReference>
<evidence type="ECO:0000256" key="1">
    <source>
        <dbReference type="ARBA" id="ARBA00000983"/>
    </source>
</evidence>
<comment type="similarity">
    <text evidence="4">Belongs to the FAN1 family.</text>
</comment>
<keyword evidence="6" id="KW-0540">Nuclease</keyword>
<evidence type="ECO:0000313" key="12">
    <source>
        <dbReference type="EMBL" id="RKR07672.1"/>
    </source>
</evidence>
<dbReference type="GO" id="GO:0003676">
    <property type="term" value="F:nucleic acid binding"/>
    <property type="evidence" value="ECO:0007669"/>
    <property type="project" value="InterPro"/>
</dbReference>
<keyword evidence="8" id="KW-0378">Hydrolase</keyword>
<dbReference type="RefSeq" id="WP_170149980.1">
    <property type="nucleotide sequence ID" value="NZ_RBIN01000001.1"/>
</dbReference>
<dbReference type="PANTHER" id="PTHR15749">
    <property type="entry name" value="FANCONI-ASSOCIATED NUCLEASE 1"/>
    <property type="match status" value="1"/>
</dbReference>
<evidence type="ECO:0000256" key="9">
    <source>
        <dbReference type="ARBA" id="ARBA00022842"/>
    </source>
</evidence>
<keyword evidence="10" id="KW-0464">Manganese</keyword>
<proteinExistence type="inferred from homology"/>
<accession>A0A420X1I9</accession>
<dbReference type="InterPro" id="IPR014883">
    <property type="entry name" value="VRR_NUC"/>
</dbReference>
<evidence type="ECO:0000256" key="2">
    <source>
        <dbReference type="ARBA" id="ARBA00001936"/>
    </source>
</evidence>
<dbReference type="GO" id="GO:0004528">
    <property type="term" value="F:phosphodiesterase I activity"/>
    <property type="evidence" value="ECO:0007669"/>
    <property type="project" value="UniProtKB-EC"/>
</dbReference>
<dbReference type="Pfam" id="PF18081">
    <property type="entry name" value="FANC_SAP"/>
    <property type="match status" value="1"/>
</dbReference>
<evidence type="ECO:0000256" key="6">
    <source>
        <dbReference type="ARBA" id="ARBA00022722"/>
    </source>
</evidence>
<dbReference type="InterPro" id="IPR040603">
    <property type="entry name" value="FAN1_SAP_bact"/>
</dbReference>
<dbReference type="EC" id="3.1.4.1" evidence="5"/>
<reference evidence="12 13" key="1">
    <citation type="submission" date="2018-10" db="EMBL/GenBank/DDBJ databases">
        <title>Genomic Encyclopedia of Type Strains, Phase IV (KMG-IV): sequencing the most valuable type-strain genomes for metagenomic binning, comparative biology and taxonomic classification.</title>
        <authorList>
            <person name="Goeker M."/>
        </authorList>
    </citation>
    <scope>NUCLEOTIDE SEQUENCE [LARGE SCALE GENOMIC DNA]</scope>
    <source>
        <strain evidence="12 13">DSM 23229</strain>
    </source>
</reference>
<comment type="catalytic activity">
    <reaction evidence="1">
        <text>Hydrolytically removes 5'-nucleotides successively from the 3'-hydroxy termini of 3'-hydroxy-terminated oligonucleotides.</text>
        <dbReference type="EC" id="3.1.4.1"/>
    </reaction>
</comment>
<dbReference type="PANTHER" id="PTHR15749:SF4">
    <property type="entry name" value="FANCONI-ASSOCIATED NUCLEASE 1"/>
    <property type="match status" value="1"/>
</dbReference>
<dbReference type="InterPro" id="IPR033315">
    <property type="entry name" value="Fan1-like"/>
</dbReference>
<dbReference type="GO" id="GO:0036297">
    <property type="term" value="P:interstrand cross-link repair"/>
    <property type="evidence" value="ECO:0007669"/>
    <property type="project" value="InterPro"/>
</dbReference>
<dbReference type="Pfam" id="PF08774">
    <property type="entry name" value="VRR_NUC"/>
    <property type="match status" value="1"/>
</dbReference>
<feature type="domain" description="VRR-NUC" evidence="11">
    <location>
        <begin position="444"/>
        <end position="558"/>
    </location>
</feature>
<dbReference type="InterPro" id="IPR049125">
    <property type="entry name" value="FAN1-like_WH"/>
</dbReference>
<evidence type="ECO:0000313" key="13">
    <source>
        <dbReference type="Proteomes" id="UP000281975"/>
    </source>
</evidence>
<protein>
    <recommendedName>
        <fullName evidence="5">phosphodiesterase I</fullName>
        <ecNumber evidence="5">3.1.4.1</ecNumber>
    </recommendedName>
</protein>
<comment type="cofactor">
    <cofactor evidence="2">
        <name>Mn(2+)</name>
        <dbReference type="ChEBI" id="CHEBI:29035"/>
    </cofactor>
</comment>
<dbReference type="SMART" id="SM00990">
    <property type="entry name" value="VRR_NUC"/>
    <property type="match status" value="1"/>
</dbReference>
<comment type="cofactor">
    <cofactor evidence="3">
        <name>Mg(2+)</name>
        <dbReference type="ChEBI" id="CHEBI:18420"/>
    </cofactor>
</comment>
<evidence type="ECO:0000259" key="11">
    <source>
        <dbReference type="SMART" id="SM00990"/>
    </source>
</evidence>
<organism evidence="12 13">
    <name type="scientific">Kushneria sinocarnis</name>
    <dbReference type="NCBI Taxonomy" id="595502"/>
    <lineage>
        <taxon>Bacteria</taxon>
        <taxon>Pseudomonadati</taxon>
        <taxon>Pseudomonadota</taxon>
        <taxon>Gammaproteobacteria</taxon>
        <taxon>Oceanospirillales</taxon>
        <taxon>Halomonadaceae</taxon>
        <taxon>Kushneria</taxon>
    </lineage>
</organism>
<evidence type="ECO:0000256" key="8">
    <source>
        <dbReference type="ARBA" id="ARBA00022801"/>
    </source>
</evidence>
<dbReference type="AlphaFoldDB" id="A0A420X1I9"/>
<evidence type="ECO:0000256" key="7">
    <source>
        <dbReference type="ARBA" id="ARBA00022723"/>
    </source>
</evidence>